<sequence>MIHISALHGNLILAAIGRIAVQHPNELAIGSMSYGQLASNVLSSASNLLSASLPQGMLGGYDLEEETVTMPGLGIDAKVVGLLATWAAGGVGTSSNHLGGIDGPDLPLVFYDSSNSSGKETHQPYRLADLELHDVRPRREGDDAVYVDNTQVASWLAELELTDPERKAYVVKNSLQGVDTQEAQVPVKAERITLTHRQVASLVFGIVDNDPSAEQSQLPPKDLELFQRVARLLQQPGSTK</sequence>
<dbReference type="AlphaFoldDB" id="A0A8K0JHI8"/>
<comment type="caution">
    <text evidence="1">The sequence shown here is derived from an EMBL/GenBank/DDBJ whole genome shotgun (WGS) entry which is preliminary data.</text>
</comment>
<evidence type="ECO:0000313" key="2">
    <source>
        <dbReference type="Proteomes" id="UP000812966"/>
    </source>
</evidence>
<gene>
    <name evidence="1" type="ORF">FFLO_05110</name>
</gene>
<keyword evidence="2" id="KW-1185">Reference proteome</keyword>
<organism evidence="1 2">
    <name type="scientific">Filobasidium floriforme</name>
    <dbReference type="NCBI Taxonomy" id="5210"/>
    <lineage>
        <taxon>Eukaryota</taxon>
        <taxon>Fungi</taxon>
        <taxon>Dikarya</taxon>
        <taxon>Basidiomycota</taxon>
        <taxon>Agaricomycotina</taxon>
        <taxon>Tremellomycetes</taxon>
        <taxon>Filobasidiales</taxon>
        <taxon>Filobasidiaceae</taxon>
        <taxon>Filobasidium</taxon>
    </lineage>
</organism>
<protein>
    <submittedName>
        <fullName evidence="1">Uncharacterized protein</fullName>
    </submittedName>
</protein>
<reference evidence="1" key="1">
    <citation type="submission" date="2020-04" db="EMBL/GenBank/DDBJ databases">
        <title>Analysis of mating type loci in Filobasidium floriforme.</title>
        <authorList>
            <person name="Nowrousian M."/>
        </authorList>
    </citation>
    <scope>NUCLEOTIDE SEQUENCE</scope>
    <source>
        <strain evidence="1">CBS 6242</strain>
    </source>
</reference>
<dbReference type="Proteomes" id="UP000812966">
    <property type="component" value="Unassembled WGS sequence"/>
</dbReference>
<dbReference type="EMBL" id="JABELV010000121">
    <property type="protein sequence ID" value="KAG7530338.1"/>
    <property type="molecule type" value="Genomic_DNA"/>
</dbReference>
<evidence type="ECO:0000313" key="1">
    <source>
        <dbReference type="EMBL" id="KAG7530338.1"/>
    </source>
</evidence>
<proteinExistence type="predicted"/>
<accession>A0A8K0JHI8</accession>
<name>A0A8K0JHI8_9TREE</name>